<evidence type="ECO:0000256" key="11">
    <source>
        <dbReference type="SAM" id="Phobius"/>
    </source>
</evidence>
<name>A0A0G2EE80_9PEZI</name>
<feature type="transmembrane region" description="Helical" evidence="11">
    <location>
        <begin position="512"/>
        <end position="538"/>
    </location>
</feature>
<dbReference type="Pfam" id="PF00005">
    <property type="entry name" value="ABC_tran"/>
    <property type="match status" value="2"/>
</dbReference>
<feature type="transmembrane region" description="Helical" evidence="11">
    <location>
        <begin position="396"/>
        <end position="418"/>
    </location>
</feature>
<comment type="caution">
    <text evidence="14">The sequence shown here is derived from an EMBL/GenBank/DDBJ whole genome shotgun (WGS) entry which is preliminary data.</text>
</comment>
<dbReference type="PROSITE" id="PS50893">
    <property type="entry name" value="ABC_TRANSPORTER_2"/>
    <property type="match status" value="2"/>
</dbReference>
<dbReference type="PANTHER" id="PTHR24223">
    <property type="entry name" value="ATP-BINDING CASSETTE SUB-FAMILY C"/>
    <property type="match status" value="1"/>
</dbReference>
<keyword evidence="3" id="KW-0926">Vacuole</keyword>
<dbReference type="FunFam" id="3.40.50.300:FF:000565">
    <property type="entry name" value="ABC bile acid transporter"/>
    <property type="match status" value="1"/>
</dbReference>
<dbReference type="CDD" id="cd03250">
    <property type="entry name" value="ABCC_MRP_domain1"/>
    <property type="match status" value="1"/>
</dbReference>
<dbReference type="InterPro" id="IPR011527">
    <property type="entry name" value="ABC1_TM_dom"/>
</dbReference>
<dbReference type="SUPFAM" id="SSF52540">
    <property type="entry name" value="P-loop containing nucleoside triphosphate hydrolases"/>
    <property type="match status" value="2"/>
</dbReference>
<dbReference type="InterPro" id="IPR003593">
    <property type="entry name" value="AAA+_ATPase"/>
</dbReference>
<dbReference type="FunFam" id="1.20.1560.10:FF:000020">
    <property type="entry name" value="ABC metal ion transporter"/>
    <property type="match status" value="1"/>
</dbReference>
<dbReference type="PANTHER" id="PTHR24223:SF443">
    <property type="entry name" value="MULTIDRUG-RESISTANCE LIKE PROTEIN 1, ISOFORM I"/>
    <property type="match status" value="1"/>
</dbReference>
<organism evidence="14 15">
    <name type="scientific">Diplodia seriata</name>
    <dbReference type="NCBI Taxonomy" id="420778"/>
    <lineage>
        <taxon>Eukaryota</taxon>
        <taxon>Fungi</taxon>
        <taxon>Dikarya</taxon>
        <taxon>Ascomycota</taxon>
        <taxon>Pezizomycotina</taxon>
        <taxon>Dothideomycetes</taxon>
        <taxon>Dothideomycetes incertae sedis</taxon>
        <taxon>Botryosphaeriales</taxon>
        <taxon>Botryosphaeriaceae</taxon>
        <taxon>Diplodia</taxon>
    </lineage>
</organism>
<evidence type="ECO:0000256" key="4">
    <source>
        <dbReference type="ARBA" id="ARBA00022692"/>
    </source>
</evidence>
<dbReference type="InterPro" id="IPR003439">
    <property type="entry name" value="ABC_transporter-like_ATP-bd"/>
</dbReference>
<reference evidence="14 15" key="2">
    <citation type="submission" date="2015-05" db="EMBL/GenBank/DDBJ databases">
        <title>Distinctive expansion of gene families associated with plant cell wall degradation and secondary metabolism in the genomes of grapevine trunk pathogens.</title>
        <authorList>
            <person name="Lawrence D.P."/>
            <person name="Travadon R."/>
            <person name="Rolshausen P.E."/>
            <person name="Baumgartner K."/>
        </authorList>
    </citation>
    <scope>NUCLEOTIDE SEQUENCE [LARGE SCALE GENOMIC DNA]</scope>
    <source>
        <strain evidence="14">DS831</strain>
    </source>
</reference>
<evidence type="ECO:0000256" key="5">
    <source>
        <dbReference type="ARBA" id="ARBA00022737"/>
    </source>
</evidence>
<feature type="transmembrane region" description="Helical" evidence="11">
    <location>
        <begin position="75"/>
        <end position="95"/>
    </location>
</feature>
<dbReference type="Pfam" id="PF00664">
    <property type="entry name" value="ABC_membrane"/>
    <property type="match status" value="2"/>
</dbReference>
<dbReference type="Gene3D" id="1.20.1560.10">
    <property type="entry name" value="ABC transporter type 1, transmembrane domain"/>
    <property type="match status" value="2"/>
</dbReference>
<evidence type="ECO:0000256" key="6">
    <source>
        <dbReference type="ARBA" id="ARBA00022741"/>
    </source>
</evidence>
<evidence type="ECO:0000259" key="13">
    <source>
        <dbReference type="PROSITE" id="PS50929"/>
    </source>
</evidence>
<dbReference type="Gene3D" id="3.40.50.300">
    <property type="entry name" value="P-loop containing nucleotide triphosphate hydrolases"/>
    <property type="match status" value="2"/>
</dbReference>
<dbReference type="GO" id="GO:0016887">
    <property type="term" value="F:ATP hydrolysis activity"/>
    <property type="evidence" value="ECO:0007669"/>
    <property type="project" value="InterPro"/>
</dbReference>
<dbReference type="GO" id="GO:0005524">
    <property type="term" value="F:ATP binding"/>
    <property type="evidence" value="ECO:0007669"/>
    <property type="project" value="UniProtKB-KW"/>
</dbReference>
<keyword evidence="6" id="KW-0547">Nucleotide-binding</keyword>
<evidence type="ECO:0000256" key="8">
    <source>
        <dbReference type="ARBA" id="ARBA00022989"/>
    </source>
</evidence>
<proteinExistence type="predicted"/>
<comment type="subcellular location">
    <subcellularLocation>
        <location evidence="1">Vacuole membrane</location>
        <topology evidence="1">Multi-pass membrane protein</topology>
    </subcellularLocation>
</comment>
<dbReference type="PROSITE" id="PS50929">
    <property type="entry name" value="ABC_TM1F"/>
    <property type="match status" value="2"/>
</dbReference>
<protein>
    <submittedName>
        <fullName evidence="14">Putative abc metal ion transporter</fullName>
    </submittedName>
</protein>
<feature type="region of interest" description="Disordered" evidence="10">
    <location>
        <begin position="803"/>
        <end position="889"/>
    </location>
</feature>
<evidence type="ECO:0000256" key="1">
    <source>
        <dbReference type="ARBA" id="ARBA00004128"/>
    </source>
</evidence>
<dbReference type="InterPro" id="IPR056227">
    <property type="entry name" value="TMD0_ABC"/>
</dbReference>
<dbReference type="PROSITE" id="PS00211">
    <property type="entry name" value="ABC_TRANSPORTER_1"/>
    <property type="match status" value="2"/>
</dbReference>
<gene>
    <name evidence="14" type="ORF">UCDDS831_g04633</name>
</gene>
<sequence length="1486" mass="164953">MHISDAAQSPLLSPNAPSDAAAFVGFLAADPSRHQPLCGDPEGWGPSLIVGLVATHALQAALQIEYYKHIWAGDFRFWTTIITVVSFGVIFYIQYLEHYRSRNANGVALFYWLLLLLAYGVKLRSLISQNLYKTHVAYFVTFCVSVGLALAEFVLEWLVPKQLSAYDALGDEDECPFEYADIFSVLTFSWMTPMMKYGYKNFLTQDDLWNLRKRDTTEATVERFTEVWHHELEKKSHPSLWIAMGKAFGAPYLRGAMIKCGSDVLAFVQPQLLRLLIKFVDSYRTDDPEPPIRGAAIALAMFAVSVSQTACLHQYFQRAFETGMRVKSSLTAAIYGKALRLSNEGRAAKSTGDIVNYMAVDTQRLQDLTQFGIQLWSAPFQIVLCMFSLYKLVGLSMLAGVGAMIIMIPVNGFIARIMKTLQKKQMKNKDARTRLMTEILNNMKSIKLYAWTTAFLNKLNFIRNDQELKTLRKIGAAQAFANFTWSTTPFLVSCSTFAVFVLTTDRPLTTDIVFPALTLFNLLTFPLSILPMVITSIIEASVAVARLTSYLLAEELQEDAVLHEPPVDEDGEESVRIRDGTFTWNKSESRLALQDINFTARRGELTCVVGRVGAGKSSFLQSMLGDLWKVKGIVVVKGKTAYVAQQAWVMNASVRENIVFGYRWDPHFYDRTVKACALIDDFASLPDGDQTEVGERGISLSGGQKARLTLARAVYARADIYLLDDVLSAVDQHVGRHIIDNVLGPHGLLASRTRILATNSIPVLMEANYVHLLREGKIIEHGTYEQLMAMKGEIANLIRTAHNEDSEDEGEMGSSDESGTVYGLGTGSDEQLETEEAQEGVGQLAPIRPAGGTGRKHTGLELRRASTASFRGPRGKLTDEEGAGLKSKQTKEFSEQGKVKWSVYAEYARTSNLIAVAIYLLTLVGAQMAQIGGSVWLKQWSEVNGEYGGNRNVGKYIGIYFAFGFGSAALVVVQTLILWIFCSIEASRKLHERMAFAIFRSPMSFFETTPAGRILNRFSSDIYRVDEVLARTFNMLFVNSARAAFTLAVISASTPIFIVLIIPLGGLYLYIQRYYLRTSRELKRLDSVSKSPIYAHFQESLSGISTIRAYRQQGRFAQENEWRVDANLRAYFPSINANRWLAVRLEFIGSIIILASAGFAIVSVSTGSGLSAGMVGLAMSYALQITQSLNWIVRQTVEVETNIVSVERVLEYARLPSEAPEIISKKRPPIAWPSNGAVRFNDFSTRYRPGLDLVLKNINLDVKAREKIGVVGRTGAGKSSLTLALFRIIEPTDGCVSIDDLNTSTIGLLDLRRRLAIIPQDAALFEGTVRDNLDPGHVHDDTELWSALDHARLKDYVASMPGRLDAQIHEGGSNLSQGQRQLVSLARALLAPSNILVLDEATAAVDVETDAMLQTTLRSPVFSNRTIITIAHRINTILDSDRIVVLDKGEVAEFDTPAELVRRKGLFYELVREANLLGAVETVTPQ</sequence>
<feature type="domain" description="ABC transmembrane type-1" evidence="13">
    <location>
        <begin position="917"/>
        <end position="1201"/>
    </location>
</feature>
<keyword evidence="9 11" id="KW-0472">Membrane</keyword>
<reference evidence="14 15" key="1">
    <citation type="submission" date="2015-03" db="EMBL/GenBank/DDBJ databases">
        <authorList>
            <person name="Morales-Cruz A."/>
            <person name="Amrine K.C."/>
            <person name="Cantu D."/>
        </authorList>
    </citation>
    <scope>NUCLEOTIDE SEQUENCE [LARGE SCALE GENOMIC DNA]</scope>
    <source>
        <strain evidence="14">DS831</strain>
    </source>
</reference>
<dbReference type="FunFam" id="3.40.50.300:FF:004222">
    <property type="entry name" value="Os02g0288700 protein"/>
    <property type="match status" value="1"/>
</dbReference>
<feature type="transmembrane region" description="Helical" evidence="11">
    <location>
        <begin position="1044"/>
        <end position="1071"/>
    </location>
</feature>
<evidence type="ECO:0000313" key="15">
    <source>
        <dbReference type="Proteomes" id="UP000034182"/>
    </source>
</evidence>
<keyword evidence="8 11" id="KW-1133">Transmembrane helix</keyword>
<dbReference type="EMBL" id="LAQI01000099">
    <property type="protein sequence ID" value="KKY20586.1"/>
    <property type="molecule type" value="Genomic_DNA"/>
</dbReference>
<evidence type="ECO:0000256" key="3">
    <source>
        <dbReference type="ARBA" id="ARBA00022554"/>
    </source>
</evidence>
<feature type="domain" description="ABC transporter" evidence="12">
    <location>
        <begin position="1238"/>
        <end position="1473"/>
    </location>
</feature>
<feature type="domain" description="ABC transmembrane type-1" evidence="13">
    <location>
        <begin position="260"/>
        <end position="539"/>
    </location>
</feature>
<dbReference type="GO" id="GO:0140359">
    <property type="term" value="F:ABC-type transporter activity"/>
    <property type="evidence" value="ECO:0007669"/>
    <property type="project" value="InterPro"/>
</dbReference>
<evidence type="ECO:0000256" key="2">
    <source>
        <dbReference type="ARBA" id="ARBA00022448"/>
    </source>
</evidence>
<dbReference type="Proteomes" id="UP000034182">
    <property type="component" value="Unassembled WGS sequence"/>
</dbReference>
<feature type="transmembrane region" description="Helical" evidence="11">
    <location>
        <begin position="1147"/>
        <end position="1170"/>
    </location>
</feature>
<feature type="transmembrane region" description="Helical" evidence="11">
    <location>
        <begin position="479"/>
        <end position="500"/>
    </location>
</feature>
<dbReference type="CDD" id="cd18603">
    <property type="entry name" value="ABC_6TM_MRP1_2_3_6_D2_like"/>
    <property type="match status" value="1"/>
</dbReference>
<dbReference type="Pfam" id="PF24357">
    <property type="entry name" value="TMD0_ABC"/>
    <property type="match status" value="1"/>
</dbReference>
<dbReference type="InterPro" id="IPR050173">
    <property type="entry name" value="ABC_transporter_C-like"/>
</dbReference>
<keyword evidence="2" id="KW-0813">Transport</keyword>
<evidence type="ECO:0000256" key="10">
    <source>
        <dbReference type="SAM" id="MobiDB-lite"/>
    </source>
</evidence>
<evidence type="ECO:0000256" key="9">
    <source>
        <dbReference type="ARBA" id="ARBA00023136"/>
    </source>
</evidence>
<dbReference type="InterPro" id="IPR027417">
    <property type="entry name" value="P-loop_NTPase"/>
</dbReference>
<dbReference type="CDD" id="cd03244">
    <property type="entry name" value="ABCC_MRP_domain2"/>
    <property type="match status" value="1"/>
</dbReference>
<dbReference type="CDD" id="cd18595">
    <property type="entry name" value="ABC_6TM_MRP1_2_3_6_D1_like"/>
    <property type="match status" value="1"/>
</dbReference>
<feature type="transmembrane region" description="Helical" evidence="11">
    <location>
        <begin position="957"/>
        <end position="984"/>
    </location>
</feature>
<evidence type="ECO:0000259" key="12">
    <source>
        <dbReference type="PROSITE" id="PS50893"/>
    </source>
</evidence>
<keyword evidence="4 11" id="KW-0812">Transmembrane</keyword>
<dbReference type="InterPro" id="IPR017871">
    <property type="entry name" value="ABC_transporter-like_CS"/>
</dbReference>
<dbReference type="SUPFAM" id="SSF90123">
    <property type="entry name" value="ABC transporter transmembrane region"/>
    <property type="match status" value="2"/>
</dbReference>
<dbReference type="InterPro" id="IPR036640">
    <property type="entry name" value="ABC1_TM_sf"/>
</dbReference>
<dbReference type="SMART" id="SM00382">
    <property type="entry name" value="AAA"/>
    <property type="match status" value="2"/>
</dbReference>
<feature type="domain" description="ABC transporter" evidence="12">
    <location>
        <begin position="575"/>
        <end position="800"/>
    </location>
</feature>
<dbReference type="FunFam" id="1.20.1560.10:FF:000001">
    <property type="entry name" value="ATP-binding cassette subfamily C member 1"/>
    <property type="match status" value="1"/>
</dbReference>
<evidence type="ECO:0000256" key="7">
    <source>
        <dbReference type="ARBA" id="ARBA00022840"/>
    </source>
</evidence>
<feature type="transmembrane region" description="Helical" evidence="11">
    <location>
        <begin position="107"/>
        <end position="124"/>
    </location>
</feature>
<keyword evidence="7" id="KW-0067">ATP-binding</keyword>
<accession>A0A0G2EE80</accession>
<keyword evidence="5" id="KW-0677">Repeat</keyword>
<dbReference type="GO" id="GO:0000329">
    <property type="term" value="C:fungal-type vacuole membrane"/>
    <property type="evidence" value="ECO:0007669"/>
    <property type="project" value="UniProtKB-ARBA"/>
</dbReference>
<evidence type="ECO:0000313" key="14">
    <source>
        <dbReference type="EMBL" id="KKY20586.1"/>
    </source>
</evidence>
<feature type="transmembrane region" description="Helical" evidence="11">
    <location>
        <begin position="136"/>
        <end position="159"/>
    </location>
</feature>